<dbReference type="AlphaFoldDB" id="A0A6A4RKW3"/>
<dbReference type="GO" id="GO:1904680">
    <property type="term" value="F:peptide transmembrane transporter activity"/>
    <property type="evidence" value="ECO:0007669"/>
    <property type="project" value="TreeGrafter"/>
</dbReference>
<feature type="chain" id="PRO_5025377439" evidence="5">
    <location>
        <begin position="25"/>
        <end position="542"/>
    </location>
</feature>
<evidence type="ECO:0000313" key="7">
    <source>
        <dbReference type="EMBL" id="KAE9630984.1"/>
    </source>
</evidence>
<dbReference type="Gene3D" id="3.40.190.10">
    <property type="entry name" value="Periplasmic binding protein-like II"/>
    <property type="match status" value="1"/>
</dbReference>
<keyword evidence="3" id="KW-0813">Transport</keyword>
<evidence type="ECO:0000259" key="6">
    <source>
        <dbReference type="Pfam" id="PF00496"/>
    </source>
</evidence>
<protein>
    <submittedName>
        <fullName evidence="7">Oligopeptide ABC transporter substrate-binding protein OppA</fullName>
    </submittedName>
</protein>
<name>A0A6A4RKW3_9RHOB</name>
<dbReference type="SUPFAM" id="SSF53850">
    <property type="entry name" value="Periplasmic binding protein-like II"/>
    <property type="match status" value="1"/>
</dbReference>
<dbReference type="InterPro" id="IPR000914">
    <property type="entry name" value="SBP_5_dom"/>
</dbReference>
<proteinExistence type="inferred from homology"/>
<dbReference type="Gene3D" id="3.10.105.10">
    <property type="entry name" value="Dipeptide-binding Protein, Domain 3"/>
    <property type="match status" value="1"/>
</dbReference>
<dbReference type="CDD" id="cd08504">
    <property type="entry name" value="PBP2_OppA"/>
    <property type="match status" value="1"/>
</dbReference>
<comment type="similarity">
    <text evidence="2">Belongs to the bacterial solute-binding protein 5 family.</text>
</comment>
<evidence type="ECO:0000256" key="2">
    <source>
        <dbReference type="ARBA" id="ARBA00005695"/>
    </source>
</evidence>
<feature type="domain" description="Solute-binding protein family 5" evidence="6">
    <location>
        <begin position="82"/>
        <end position="465"/>
    </location>
</feature>
<reference evidence="7 8" key="1">
    <citation type="submission" date="2019-12" db="EMBL/GenBank/DDBJ databases">
        <authorList>
            <person name="Zhang Y.-J."/>
        </authorList>
    </citation>
    <scope>NUCLEOTIDE SEQUENCE [LARGE SCALE GENOMIC DNA]</scope>
    <source>
        <strain evidence="7 8">H18S-6</strain>
    </source>
</reference>
<dbReference type="Gene3D" id="3.90.76.10">
    <property type="entry name" value="Dipeptide-binding Protein, Domain 1"/>
    <property type="match status" value="1"/>
</dbReference>
<dbReference type="GO" id="GO:0015833">
    <property type="term" value="P:peptide transport"/>
    <property type="evidence" value="ECO:0007669"/>
    <property type="project" value="TreeGrafter"/>
</dbReference>
<keyword evidence="4 5" id="KW-0732">Signal</keyword>
<sequence length="542" mass="60272">MNKQTRLLIAGFLSSTFITGAAFAAGVHPTTGEALADDQTFTYRILDEHSSVDPQVVEDVSGAEIVRDLFEGLMNQDRDGNLVPGVATGFTTNDTKDVYTFTLRDTAKWSNGDPVIASDFVFAWKRAVDPELSSPYAWFVQLMSIENAGAIIAGETAVDELGVKAIDDHTLEVRLSAPLPYFAQMTTHATTFPAPQKVIEAHGDAWTKPENIVSNGAYVLTEHLPQERSVRERNTMYWDNENTIVDKVVALVINDENVALTRYLAGELDRTEVPAGQFPRLQKEHPVEAISFPRLCNYYYTFNLSEDGPEAFKDPRVRQALSLAVDRKIITEKILAGGQPEAYTFAPEATAGFTVPEVEMSAMTQAERDSLAKELLAEAGYGPDNPLTFNMIYNTSESHKKIAVALGQMWKQKLGVQTDLGNLEWKVFLETRGNQDFDLARGAWCGDYNEASTFLDLLQSDSGYNDGKFQNTRVDELLASAKIASDTTKIYTEVEQILAQESPIIPIYHYAGVYMMDSDVGNWPVDNVEQNWYSKNLYKIAE</sequence>
<dbReference type="PANTHER" id="PTHR30290:SF23">
    <property type="entry name" value="PERIPLASMIC MUREIN PEPTIDE-BINDING PROTEIN"/>
    <property type="match status" value="1"/>
</dbReference>
<evidence type="ECO:0000256" key="3">
    <source>
        <dbReference type="ARBA" id="ARBA00022448"/>
    </source>
</evidence>
<dbReference type="GO" id="GO:0030288">
    <property type="term" value="C:outer membrane-bounded periplasmic space"/>
    <property type="evidence" value="ECO:0007669"/>
    <property type="project" value="TreeGrafter"/>
</dbReference>
<comment type="subcellular location">
    <subcellularLocation>
        <location evidence="1">Periplasm</location>
    </subcellularLocation>
</comment>
<dbReference type="Proteomes" id="UP000441586">
    <property type="component" value="Unassembled WGS sequence"/>
</dbReference>
<evidence type="ECO:0000256" key="1">
    <source>
        <dbReference type="ARBA" id="ARBA00004418"/>
    </source>
</evidence>
<comment type="caution">
    <text evidence="7">The sequence shown here is derived from an EMBL/GenBank/DDBJ whole genome shotgun (WGS) entry which is preliminary data.</text>
</comment>
<evidence type="ECO:0000313" key="8">
    <source>
        <dbReference type="Proteomes" id="UP000441586"/>
    </source>
</evidence>
<evidence type="ECO:0000256" key="4">
    <source>
        <dbReference type="ARBA" id="ARBA00022729"/>
    </source>
</evidence>
<dbReference type="Pfam" id="PF00496">
    <property type="entry name" value="SBP_bac_5"/>
    <property type="match status" value="1"/>
</dbReference>
<dbReference type="EMBL" id="WSFO01000003">
    <property type="protein sequence ID" value="KAE9630984.1"/>
    <property type="molecule type" value="Genomic_DNA"/>
</dbReference>
<dbReference type="PIRSF" id="PIRSF002741">
    <property type="entry name" value="MppA"/>
    <property type="match status" value="1"/>
</dbReference>
<evidence type="ECO:0000256" key="5">
    <source>
        <dbReference type="SAM" id="SignalP"/>
    </source>
</evidence>
<dbReference type="RefSeq" id="WP_158978242.1">
    <property type="nucleotide sequence ID" value="NZ_WSFO01000003.1"/>
</dbReference>
<dbReference type="FunFam" id="3.10.105.10:FF:000001">
    <property type="entry name" value="Oligopeptide ABC transporter, oligopeptide-binding protein"/>
    <property type="match status" value="1"/>
</dbReference>
<organism evidence="7 8">
    <name type="scientific">Parasedimentitalea maritima</name>
    <dbReference type="NCBI Taxonomy" id="2578117"/>
    <lineage>
        <taxon>Bacteria</taxon>
        <taxon>Pseudomonadati</taxon>
        <taxon>Pseudomonadota</taxon>
        <taxon>Alphaproteobacteria</taxon>
        <taxon>Rhodobacterales</taxon>
        <taxon>Paracoccaceae</taxon>
        <taxon>Parasedimentitalea</taxon>
    </lineage>
</organism>
<dbReference type="PANTHER" id="PTHR30290">
    <property type="entry name" value="PERIPLASMIC BINDING COMPONENT OF ABC TRANSPORTER"/>
    <property type="match status" value="1"/>
</dbReference>
<dbReference type="InterPro" id="IPR030678">
    <property type="entry name" value="Peptide/Ni-bd"/>
</dbReference>
<accession>A0A6A4RKW3</accession>
<dbReference type="InterPro" id="IPR039424">
    <property type="entry name" value="SBP_5"/>
</dbReference>
<feature type="signal peptide" evidence="5">
    <location>
        <begin position="1"/>
        <end position="24"/>
    </location>
</feature>
<dbReference type="GO" id="GO:0043190">
    <property type="term" value="C:ATP-binding cassette (ABC) transporter complex"/>
    <property type="evidence" value="ECO:0007669"/>
    <property type="project" value="InterPro"/>
</dbReference>
<gene>
    <name evidence="7" type="ORF">GP644_07125</name>
</gene>
<dbReference type="FunFam" id="3.90.76.10:FF:000001">
    <property type="entry name" value="Oligopeptide ABC transporter substrate-binding protein"/>
    <property type="match status" value="1"/>
</dbReference>